<dbReference type="Pfam" id="PF07853">
    <property type="entry name" value="DUF1648"/>
    <property type="match status" value="1"/>
</dbReference>
<feature type="transmembrane region" description="Helical" evidence="1">
    <location>
        <begin position="52"/>
        <end position="69"/>
    </location>
</feature>
<dbReference type="InterPro" id="IPR012867">
    <property type="entry name" value="DUF1648"/>
</dbReference>
<dbReference type="OrthoDB" id="9808690at2"/>
<dbReference type="STRING" id="1121925.SAMN02746011_00104"/>
<evidence type="ECO:0000256" key="1">
    <source>
        <dbReference type="SAM" id="Phobius"/>
    </source>
</evidence>
<accession>A0A1T4JL58</accession>
<sequence>MKINKTNKLILGILMIMPLLLAIIFYPNLPEKIPMHYGMNNQVDRWGSKNEIFLFPALLVVIGLSMQYITKRLAEKEQTGTNNQKLSVKVTYATLVLLNLMFGYTLYATVNGIADLNDVPVPLGRFTGIILGSLLIFIGNLSPKAKLNKNSWINIGFRTPWSKKNEETWRRTQMASGYVSVIAGLMLIISSFFVKAQWMPIVILVTLLSFAIGVSIYSYWLAKKY</sequence>
<proteinExistence type="predicted"/>
<dbReference type="RefSeq" id="WP_078754985.1">
    <property type="nucleotide sequence ID" value="NZ_FUWO01000001.1"/>
</dbReference>
<feature type="transmembrane region" description="Helical" evidence="1">
    <location>
        <begin position="90"/>
        <end position="110"/>
    </location>
</feature>
<protein>
    <submittedName>
        <fullName evidence="3">Uncharacterized membrane protein</fullName>
    </submittedName>
</protein>
<dbReference type="PANTHER" id="PTHR37810">
    <property type="entry name" value="IMMUNITY PROTEIN SDPI"/>
    <property type="match status" value="1"/>
</dbReference>
<dbReference type="InterPro" id="IPR025962">
    <property type="entry name" value="SdpI/YhfL"/>
</dbReference>
<dbReference type="PANTHER" id="PTHR37810:SF5">
    <property type="entry name" value="IMMUNITY PROTEIN SDPI"/>
    <property type="match status" value="1"/>
</dbReference>
<evidence type="ECO:0000313" key="3">
    <source>
        <dbReference type="EMBL" id="SJZ30872.1"/>
    </source>
</evidence>
<feature type="transmembrane region" description="Helical" evidence="1">
    <location>
        <begin position="200"/>
        <end position="222"/>
    </location>
</feature>
<name>A0A1T4JL58_9LACT</name>
<dbReference type="Proteomes" id="UP000189941">
    <property type="component" value="Unassembled WGS sequence"/>
</dbReference>
<feature type="transmembrane region" description="Helical" evidence="1">
    <location>
        <begin position="9"/>
        <end position="29"/>
    </location>
</feature>
<feature type="transmembrane region" description="Helical" evidence="1">
    <location>
        <begin position="122"/>
        <end position="141"/>
    </location>
</feature>
<dbReference type="EMBL" id="FUWO01000001">
    <property type="protein sequence ID" value="SJZ30872.1"/>
    <property type="molecule type" value="Genomic_DNA"/>
</dbReference>
<dbReference type="InterPro" id="IPR026272">
    <property type="entry name" value="SdpI"/>
</dbReference>
<keyword evidence="4" id="KW-1185">Reference proteome</keyword>
<evidence type="ECO:0000313" key="4">
    <source>
        <dbReference type="Proteomes" id="UP000189941"/>
    </source>
</evidence>
<keyword evidence="1" id="KW-0812">Transmembrane</keyword>
<dbReference type="GO" id="GO:0009636">
    <property type="term" value="P:response to toxic substance"/>
    <property type="evidence" value="ECO:0007669"/>
    <property type="project" value="TreeGrafter"/>
</dbReference>
<dbReference type="AlphaFoldDB" id="A0A1T4JL58"/>
<feature type="transmembrane region" description="Helical" evidence="1">
    <location>
        <begin position="175"/>
        <end position="194"/>
    </location>
</feature>
<feature type="domain" description="DUF1648" evidence="2">
    <location>
        <begin position="13"/>
        <end position="59"/>
    </location>
</feature>
<dbReference type="PIRSF" id="PIRSF038959">
    <property type="entry name" value="SdpI"/>
    <property type="match status" value="1"/>
</dbReference>
<gene>
    <name evidence="3" type="ORF">SAMN02746011_00104</name>
</gene>
<keyword evidence="1" id="KW-0472">Membrane</keyword>
<organism evidence="3 4">
    <name type="scientific">Globicatella sulfidifaciens DSM 15739</name>
    <dbReference type="NCBI Taxonomy" id="1121925"/>
    <lineage>
        <taxon>Bacteria</taxon>
        <taxon>Bacillati</taxon>
        <taxon>Bacillota</taxon>
        <taxon>Bacilli</taxon>
        <taxon>Lactobacillales</taxon>
        <taxon>Aerococcaceae</taxon>
        <taxon>Globicatella</taxon>
    </lineage>
</organism>
<reference evidence="4" key="1">
    <citation type="submission" date="2017-02" db="EMBL/GenBank/DDBJ databases">
        <authorList>
            <person name="Varghese N."/>
            <person name="Submissions S."/>
        </authorList>
    </citation>
    <scope>NUCLEOTIDE SEQUENCE [LARGE SCALE GENOMIC DNA]</scope>
    <source>
        <strain evidence="4">DSM 15739</strain>
    </source>
</reference>
<keyword evidence="1" id="KW-1133">Transmembrane helix</keyword>
<dbReference type="Pfam" id="PF13630">
    <property type="entry name" value="SdpI"/>
    <property type="match status" value="1"/>
</dbReference>
<evidence type="ECO:0000259" key="2">
    <source>
        <dbReference type="Pfam" id="PF07853"/>
    </source>
</evidence>